<dbReference type="AlphaFoldDB" id="A0A0K0F162"/>
<dbReference type="WBParaSite" id="SVE_0253000.1">
    <property type="protein sequence ID" value="SVE_0253000.1"/>
    <property type="gene ID" value="SVE_0253000"/>
</dbReference>
<reference evidence="3" key="2">
    <citation type="submission" date="2015-08" db="UniProtKB">
        <authorList>
            <consortium name="WormBaseParasite"/>
        </authorList>
    </citation>
    <scope>IDENTIFICATION</scope>
</reference>
<evidence type="ECO:0000313" key="2">
    <source>
        <dbReference type="Proteomes" id="UP000035680"/>
    </source>
</evidence>
<dbReference type="PANTHER" id="PTHR47411:SF3">
    <property type="entry name" value="I-BETA-1,3-N-ACETYLGLUCOSAMINYLTRANSFERASE"/>
    <property type="match status" value="1"/>
</dbReference>
<proteinExistence type="predicted"/>
<keyword evidence="2" id="KW-1185">Reference proteome</keyword>
<accession>A0A0K0F162</accession>
<dbReference type="Pfam" id="PF13896">
    <property type="entry name" value="Glyco_transf_49"/>
    <property type="match status" value="1"/>
</dbReference>
<dbReference type="Proteomes" id="UP000035680">
    <property type="component" value="Unassembled WGS sequence"/>
</dbReference>
<dbReference type="Gene3D" id="3.90.550.10">
    <property type="entry name" value="Spore Coat Polysaccharide Biosynthesis Protein SpsA, Chain A"/>
    <property type="match status" value="1"/>
</dbReference>
<feature type="transmembrane region" description="Helical" evidence="1">
    <location>
        <begin position="12"/>
        <end position="28"/>
    </location>
</feature>
<keyword evidence="1" id="KW-0472">Membrane</keyword>
<dbReference type="InterPro" id="IPR029044">
    <property type="entry name" value="Nucleotide-diphossugar_trans"/>
</dbReference>
<keyword evidence="1" id="KW-0812">Transmembrane</keyword>
<dbReference type="PANTHER" id="PTHR47411">
    <property type="entry name" value="B3GNT1, BETA-1,3-N-ACETYLGUCOSAMINYLTRANSFERASE 1, HOMOLOG"/>
    <property type="match status" value="1"/>
</dbReference>
<protein>
    <submittedName>
        <fullName evidence="3">N-acetyllactosaminide beta-1,3-N-acetylglucosaminyltransferase</fullName>
    </submittedName>
</protein>
<sequence length="426" mass="50885">MTKLRNFFNLHFIYYLLLFSVVLFYFYYTSTISISFIPKIIIRNYDQSNDMLFTSYKEYIVLPHVVKSQNYNSSDVIVLILHISHDQNLTKIRNHIKNWEGFISLTIYININKPNLDELTCTYCKIVSITKYSKKVDIHFVIKMNNYLYSIKQFTMFKESYNCEKLYNNIEERICFQKSKNVMENAKKLLQYPINILRNIGRKYTKAKYIVIADVDHMFSKGFHNKMLSTAKKVLKKDEKAVLVYRIFEVDYEKLEDGPENKKELEVMMKNNKAFIFHHTFKGGHDISKLDEWFAVPDSSVPTIQNEEKFRRFGWEPQFVSLSNIPYHDERFPYPNHDNTNLVSFHYNILITKLLSFQRWALCMMGYKFLIVNDVFMYHLGLKTFNESHQVGLAKEMSVPIFQDAFDKFKNEMIDKYSKNTKKCHF</sequence>
<keyword evidence="1" id="KW-1133">Transmembrane helix</keyword>
<evidence type="ECO:0000256" key="1">
    <source>
        <dbReference type="SAM" id="Phobius"/>
    </source>
</evidence>
<name>A0A0K0F162_STRVS</name>
<evidence type="ECO:0000313" key="3">
    <source>
        <dbReference type="WBParaSite" id="SVE_0253000.1"/>
    </source>
</evidence>
<organism evidence="2 3">
    <name type="scientific">Strongyloides venezuelensis</name>
    <name type="common">Threadworm</name>
    <dbReference type="NCBI Taxonomy" id="75913"/>
    <lineage>
        <taxon>Eukaryota</taxon>
        <taxon>Metazoa</taxon>
        <taxon>Ecdysozoa</taxon>
        <taxon>Nematoda</taxon>
        <taxon>Chromadorea</taxon>
        <taxon>Rhabditida</taxon>
        <taxon>Tylenchina</taxon>
        <taxon>Panagrolaimomorpha</taxon>
        <taxon>Strongyloidoidea</taxon>
        <taxon>Strongyloididae</taxon>
        <taxon>Strongyloides</taxon>
    </lineage>
</organism>
<reference evidence="2" key="1">
    <citation type="submission" date="2014-07" db="EMBL/GenBank/DDBJ databases">
        <authorList>
            <person name="Martin A.A"/>
            <person name="De Silva N."/>
        </authorList>
    </citation>
    <scope>NUCLEOTIDE SEQUENCE</scope>
</reference>